<dbReference type="AlphaFoldDB" id="A0A938YAZ8"/>
<dbReference type="GO" id="GO:0006284">
    <property type="term" value="P:base-excision repair"/>
    <property type="evidence" value="ECO:0007669"/>
    <property type="project" value="TreeGrafter"/>
</dbReference>
<evidence type="ECO:0000256" key="1">
    <source>
        <dbReference type="ARBA" id="ARBA00005340"/>
    </source>
</evidence>
<evidence type="ECO:0000256" key="5">
    <source>
        <dbReference type="ARBA" id="ARBA00022833"/>
    </source>
</evidence>
<gene>
    <name evidence="7" type="primary">nfo</name>
    <name evidence="10" type="ORF">JK386_15635</name>
</gene>
<dbReference type="InterPro" id="IPR036237">
    <property type="entry name" value="Xyl_isomerase-like_sf"/>
</dbReference>
<dbReference type="GO" id="GO:0008081">
    <property type="term" value="F:phosphoric diester hydrolase activity"/>
    <property type="evidence" value="ECO:0007669"/>
    <property type="project" value="TreeGrafter"/>
</dbReference>
<dbReference type="PANTHER" id="PTHR21445">
    <property type="entry name" value="ENDONUCLEASE IV ENDODEOXYRIBONUCLEASE IV"/>
    <property type="match status" value="1"/>
</dbReference>
<keyword evidence="3 7" id="KW-0227">DNA damage</keyword>
<keyword evidence="7" id="KW-0255">Endonuclease</keyword>
<dbReference type="EC" id="3.1.21.2" evidence="7"/>
<keyword evidence="6 7" id="KW-0234">DNA repair</keyword>
<comment type="function">
    <text evidence="7">Endonuclease IV plays a role in DNA repair. It cleaves phosphodiester bonds at apurinic or apyrimidinic (AP) sites, generating a 3'-hydroxyl group and a 5'-terminal sugar phosphate.</text>
</comment>
<evidence type="ECO:0000256" key="8">
    <source>
        <dbReference type="SAM" id="MobiDB-lite"/>
    </source>
</evidence>
<dbReference type="GO" id="GO:0003677">
    <property type="term" value="F:DNA binding"/>
    <property type="evidence" value="ECO:0007669"/>
    <property type="project" value="InterPro"/>
</dbReference>
<evidence type="ECO:0000256" key="3">
    <source>
        <dbReference type="ARBA" id="ARBA00022763"/>
    </source>
</evidence>
<proteinExistence type="inferred from homology"/>
<accession>A0A938YAZ8</accession>
<evidence type="ECO:0000256" key="6">
    <source>
        <dbReference type="ARBA" id="ARBA00023204"/>
    </source>
</evidence>
<feature type="binding site" evidence="7">
    <location>
        <position position="132"/>
    </location>
    <ligand>
        <name>Zn(2+)</name>
        <dbReference type="ChEBI" id="CHEBI:29105"/>
        <label>1</label>
    </ligand>
</feature>
<feature type="binding site" evidence="7">
    <location>
        <position position="266"/>
    </location>
    <ligand>
        <name>Zn(2+)</name>
        <dbReference type="ChEBI" id="CHEBI:29105"/>
        <label>3</label>
    </ligand>
</feature>
<comment type="caution">
    <text evidence="10">The sequence shown here is derived from an EMBL/GenBank/DDBJ whole genome shotgun (WGS) entry which is preliminary data.</text>
</comment>
<dbReference type="GO" id="GO:0008270">
    <property type="term" value="F:zinc ion binding"/>
    <property type="evidence" value="ECO:0007669"/>
    <property type="project" value="UniProtKB-UniRule"/>
</dbReference>
<evidence type="ECO:0000256" key="2">
    <source>
        <dbReference type="ARBA" id="ARBA00022723"/>
    </source>
</evidence>
<dbReference type="InterPro" id="IPR001719">
    <property type="entry name" value="AP_endonuc_2"/>
</dbReference>
<protein>
    <recommendedName>
        <fullName evidence="7">Probable endonuclease 4</fullName>
        <ecNumber evidence="7">3.1.21.2</ecNumber>
    </recommendedName>
    <alternativeName>
        <fullName evidence="7">Endodeoxyribonuclease IV</fullName>
    </alternativeName>
    <alternativeName>
        <fullName evidence="7">Endonuclease IV</fullName>
    </alternativeName>
</protein>
<keyword evidence="2 7" id="KW-0479">Metal-binding</keyword>
<feature type="binding site" evidence="7">
    <location>
        <position position="251"/>
    </location>
    <ligand>
        <name>Zn(2+)</name>
        <dbReference type="ChEBI" id="CHEBI:29105"/>
        <label>2</label>
    </ligand>
</feature>
<comment type="cofactor">
    <cofactor evidence="7">
        <name>Zn(2+)</name>
        <dbReference type="ChEBI" id="CHEBI:29105"/>
    </cofactor>
    <text evidence="7">Binds 3 Zn(2+) ions.</text>
</comment>
<feature type="region of interest" description="Disordered" evidence="8">
    <location>
        <begin position="1"/>
        <end position="30"/>
    </location>
</feature>
<dbReference type="GO" id="GO:0008833">
    <property type="term" value="F:deoxyribonuclease IV (phage-T4-induced) activity"/>
    <property type="evidence" value="ECO:0007669"/>
    <property type="project" value="UniProtKB-UniRule"/>
</dbReference>
<dbReference type="PROSITE" id="PS51432">
    <property type="entry name" value="AP_NUCLEASE_F2_4"/>
    <property type="match status" value="1"/>
</dbReference>
<dbReference type="Gene3D" id="3.20.20.150">
    <property type="entry name" value="Divalent-metal-dependent TIM barrel enzymes"/>
    <property type="match status" value="1"/>
</dbReference>
<evidence type="ECO:0000313" key="10">
    <source>
        <dbReference type="EMBL" id="MBM9461333.1"/>
    </source>
</evidence>
<comment type="catalytic activity">
    <reaction evidence="7">
        <text>Endonucleolytic cleavage to 5'-phosphooligonucleotide end-products.</text>
        <dbReference type="EC" id="3.1.21.2"/>
    </reaction>
</comment>
<dbReference type="NCBIfam" id="TIGR00587">
    <property type="entry name" value="nfo"/>
    <property type="match status" value="1"/>
</dbReference>
<dbReference type="Pfam" id="PF01261">
    <property type="entry name" value="AP_endonuc_2"/>
    <property type="match status" value="1"/>
</dbReference>
<feature type="compositionally biased region" description="Low complexity" evidence="8">
    <location>
        <begin position="1"/>
        <end position="19"/>
    </location>
</feature>
<dbReference type="InterPro" id="IPR013022">
    <property type="entry name" value="Xyl_isomerase-like_TIM-brl"/>
</dbReference>
<feature type="binding site" evidence="7">
    <location>
        <position position="180"/>
    </location>
    <ligand>
        <name>Zn(2+)</name>
        <dbReference type="ChEBI" id="CHEBI:29105"/>
        <label>1</label>
    </ligand>
</feature>
<keyword evidence="5 7" id="KW-0862">Zinc</keyword>
<dbReference type="EMBL" id="JAERTX010000016">
    <property type="protein sequence ID" value="MBM9461333.1"/>
    <property type="molecule type" value="Genomic_DNA"/>
</dbReference>
<dbReference type="Proteomes" id="UP000663791">
    <property type="component" value="Unassembled WGS sequence"/>
</dbReference>
<feature type="binding site" evidence="7">
    <location>
        <position position="180"/>
    </location>
    <ligand>
        <name>Zn(2+)</name>
        <dbReference type="ChEBI" id="CHEBI:29105"/>
        <label>2</label>
    </ligand>
</feature>
<sequence length="321" mass="33952">MQDAVPGLAPAPLADATTTPRPPDVSRPVGTHVQVGKNLVDGALRTAVDLGCEAIQVFCGNPRGWALSEGDPDVDRRFRDRAGELGLRVFIHTPYLVNPGSPTPATYERSLALIAHNLRRAVEIGAEGVVVHTGSYVEPAGDDPDAAQERHRDALRRLREGLLPILDDVATDDAPWLLLEPTAGQGRSLCAKVEDLAAYLGALDMHPKAGVCLDTCHVFAAGEPLDEPGGTTDTVDRLVQVGGEGRLRLIHANDSKDVRGAFKDRHEKIGQGHIGTAAFAELFAHPATAGVPFILETPGSRGADDPDIALLKQLRDASAGG</sequence>
<evidence type="ECO:0000259" key="9">
    <source>
        <dbReference type="Pfam" id="PF01261"/>
    </source>
</evidence>
<dbReference type="GO" id="GO:0003906">
    <property type="term" value="F:DNA-(apurinic or apyrimidinic site) endonuclease activity"/>
    <property type="evidence" value="ECO:0007669"/>
    <property type="project" value="TreeGrafter"/>
</dbReference>
<dbReference type="HAMAP" id="MF_00152">
    <property type="entry name" value="Nfo"/>
    <property type="match status" value="1"/>
</dbReference>
<dbReference type="CDD" id="cd00019">
    <property type="entry name" value="AP2Ec"/>
    <property type="match status" value="1"/>
</dbReference>
<evidence type="ECO:0000256" key="7">
    <source>
        <dbReference type="HAMAP-Rule" id="MF_00152"/>
    </source>
</evidence>
<dbReference type="SUPFAM" id="SSF51658">
    <property type="entry name" value="Xylose isomerase-like"/>
    <property type="match status" value="1"/>
</dbReference>
<keyword evidence="7" id="KW-0540">Nuclease</keyword>
<comment type="similarity">
    <text evidence="1 7">Belongs to the AP endonuclease 2 family.</text>
</comment>
<keyword evidence="11" id="KW-1185">Reference proteome</keyword>
<feature type="domain" description="Xylose isomerase-like TIM barrel" evidence="9">
    <location>
        <begin position="45"/>
        <end position="304"/>
    </location>
</feature>
<feature type="binding site" evidence="7">
    <location>
        <position position="92"/>
    </location>
    <ligand>
        <name>Zn(2+)</name>
        <dbReference type="ChEBI" id="CHEBI:29105"/>
        <label>1</label>
    </ligand>
</feature>
<keyword evidence="4 7" id="KW-0378">Hydrolase</keyword>
<dbReference type="PROSITE" id="PS00730">
    <property type="entry name" value="AP_NUCLEASE_F2_2"/>
    <property type="match status" value="1"/>
</dbReference>
<organism evidence="10 11">
    <name type="scientific">Nocardioides faecalis</name>
    <dbReference type="NCBI Taxonomy" id="2803858"/>
    <lineage>
        <taxon>Bacteria</taxon>
        <taxon>Bacillati</taxon>
        <taxon>Actinomycetota</taxon>
        <taxon>Actinomycetes</taxon>
        <taxon>Propionibacteriales</taxon>
        <taxon>Nocardioidaceae</taxon>
        <taxon>Nocardioides</taxon>
    </lineage>
</organism>
<feature type="binding site" evidence="7">
    <location>
        <position position="217"/>
    </location>
    <ligand>
        <name>Zn(2+)</name>
        <dbReference type="ChEBI" id="CHEBI:29105"/>
        <label>3</label>
    </ligand>
</feature>
<feature type="binding site" evidence="7">
    <location>
        <position position="296"/>
    </location>
    <ligand>
        <name>Zn(2+)</name>
        <dbReference type="ChEBI" id="CHEBI:29105"/>
        <label>2</label>
    </ligand>
</feature>
<dbReference type="InterPro" id="IPR018246">
    <property type="entry name" value="AP_endonuc_F2_Zn_BS"/>
</dbReference>
<dbReference type="PANTHER" id="PTHR21445:SF0">
    <property type="entry name" value="APURINIC-APYRIMIDINIC ENDONUCLEASE"/>
    <property type="match status" value="1"/>
</dbReference>
<evidence type="ECO:0000256" key="4">
    <source>
        <dbReference type="ARBA" id="ARBA00022801"/>
    </source>
</evidence>
<dbReference type="PROSITE" id="PS00731">
    <property type="entry name" value="AP_NUCLEASE_F2_3"/>
    <property type="match status" value="1"/>
</dbReference>
<reference evidence="10" key="1">
    <citation type="submission" date="2021-01" db="EMBL/GenBank/DDBJ databases">
        <title>Novel species in genus Nocardioides.</title>
        <authorList>
            <person name="Zhang G."/>
        </authorList>
    </citation>
    <scope>NUCLEOTIDE SEQUENCE</scope>
    <source>
        <strain evidence="10">Zg-536</strain>
    </source>
</reference>
<feature type="binding site" evidence="7">
    <location>
        <position position="214"/>
    </location>
    <ligand>
        <name>Zn(2+)</name>
        <dbReference type="ChEBI" id="CHEBI:29105"/>
        <label>2</label>
    </ligand>
</feature>
<evidence type="ECO:0000313" key="11">
    <source>
        <dbReference type="Proteomes" id="UP000663791"/>
    </source>
</evidence>
<dbReference type="SMART" id="SM00518">
    <property type="entry name" value="AP2Ec"/>
    <property type="match status" value="1"/>
</dbReference>
<name>A0A938YAZ8_9ACTN</name>
<feature type="binding site" evidence="7">
    <location>
        <position position="264"/>
    </location>
    <ligand>
        <name>Zn(2+)</name>
        <dbReference type="ChEBI" id="CHEBI:29105"/>
        <label>3</label>
    </ligand>
</feature>